<evidence type="ECO:0000256" key="2">
    <source>
        <dbReference type="ARBA" id="ARBA00006011"/>
    </source>
</evidence>
<comment type="subcellular location">
    <subcellularLocation>
        <location evidence="1">Fimbrium</location>
    </subcellularLocation>
</comment>
<protein>
    <recommendedName>
        <fullName evidence="5">Major fimbrial subunit protein N-terminal domain-containing protein</fullName>
    </recommendedName>
</protein>
<dbReference type="Gene3D" id="2.60.40.3690">
    <property type="match status" value="1"/>
</dbReference>
<organism evidence="6 7">
    <name type="scientific">Candidatus Cryptobacteroides excrementavium</name>
    <dbReference type="NCBI Taxonomy" id="2840759"/>
    <lineage>
        <taxon>Bacteria</taxon>
        <taxon>Pseudomonadati</taxon>
        <taxon>Bacteroidota</taxon>
        <taxon>Bacteroidia</taxon>
        <taxon>Bacteroidales</taxon>
        <taxon>Candidatus Cryptobacteroides</taxon>
    </lineage>
</organism>
<dbReference type="Pfam" id="PF06321">
    <property type="entry name" value="P_gingi_FimA"/>
    <property type="match status" value="1"/>
</dbReference>
<comment type="similarity">
    <text evidence="2">Belongs to the bacteroidetes fimbrillin superfamily. FimA/Mfa1 family.</text>
</comment>
<dbReference type="EMBL" id="JADILX010000120">
    <property type="protein sequence ID" value="MBO8486323.1"/>
    <property type="molecule type" value="Genomic_DNA"/>
</dbReference>
<evidence type="ECO:0000256" key="1">
    <source>
        <dbReference type="ARBA" id="ARBA00004561"/>
    </source>
</evidence>
<evidence type="ECO:0000313" key="6">
    <source>
        <dbReference type="EMBL" id="MBO8486323.1"/>
    </source>
</evidence>
<keyword evidence="3" id="KW-0732">Signal</keyword>
<keyword evidence="4" id="KW-0281">Fimbrium</keyword>
<dbReference type="PROSITE" id="PS51257">
    <property type="entry name" value="PROKAR_LIPOPROTEIN"/>
    <property type="match status" value="1"/>
</dbReference>
<name>A0A9D9J395_9BACT</name>
<sequence length="322" mass="35164">MKKILLTVFAAAMVAASCTKESAMKESPAAERVTLGICAPVEKMTKVAELEGERTVNRIQAFVFKENGDIDAWNVSETDEVTVECSAGQREIVVVANAPDIEGVFSLSDLESRVSLLEDNSLGFLVMAGRTSMELTASSTVVVPVFRRVARISIERIVTEFKMDQFKETDFVIKGIYLTNVAGDVPYLSDGDPSLWLNKMGLEVSGAGLFCSGEMSMSLAPGVAYETAHHFYCYPNASEDSFGQEWSPRHTRLVVEASIGGITCYYPMTMPEIKANHSYTVTELKITGSGSWSPEDSVSPSDASFSVDVQEWQDGYSGKFEI</sequence>
<evidence type="ECO:0000313" key="7">
    <source>
        <dbReference type="Proteomes" id="UP000823750"/>
    </source>
</evidence>
<proteinExistence type="inferred from homology"/>
<reference evidence="6" key="1">
    <citation type="submission" date="2020-10" db="EMBL/GenBank/DDBJ databases">
        <authorList>
            <person name="Gilroy R."/>
        </authorList>
    </citation>
    <scope>NUCLEOTIDE SEQUENCE</scope>
    <source>
        <strain evidence="6">B2-16538</strain>
    </source>
</reference>
<feature type="domain" description="Major fimbrial subunit protein N-terminal" evidence="5">
    <location>
        <begin position="44"/>
        <end position="138"/>
    </location>
</feature>
<reference evidence="6" key="2">
    <citation type="journal article" date="2021" name="PeerJ">
        <title>Extensive microbial diversity within the chicken gut microbiome revealed by metagenomics and culture.</title>
        <authorList>
            <person name="Gilroy R."/>
            <person name="Ravi A."/>
            <person name="Getino M."/>
            <person name="Pursley I."/>
            <person name="Horton D.L."/>
            <person name="Alikhan N.F."/>
            <person name="Baker D."/>
            <person name="Gharbi K."/>
            <person name="Hall N."/>
            <person name="Watson M."/>
            <person name="Adriaenssens E.M."/>
            <person name="Foster-Nyarko E."/>
            <person name="Jarju S."/>
            <person name="Secka A."/>
            <person name="Antonio M."/>
            <person name="Oren A."/>
            <person name="Chaudhuri R.R."/>
            <person name="La Ragione R."/>
            <person name="Hildebrand F."/>
            <person name="Pallen M.J."/>
        </authorList>
    </citation>
    <scope>NUCLEOTIDE SEQUENCE</scope>
    <source>
        <strain evidence="6">B2-16538</strain>
    </source>
</reference>
<gene>
    <name evidence="6" type="ORF">IAB78_07865</name>
</gene>
<dbReference type="InterPro" id="IPR029141">
    <property type="entry name" value="FimA_N"/>
</dbReference>
<accession>A0A9D9J395</accession>
<evidence type="ECO:0000256" key="4">
    <source>
        <dbReference type="ARBA" id="ARBA00023263"/>
    </source>
</evidence>
<evidence type="ECO:0000256" key="3">
    <source>
        <dbReference type="ARBA" id="ARBA00022729"/>
    </source>
</evidence>
<dbReference type="Proteomes" id="UP000823750">
    <property type="component" value="Unassembled WGS sequence"/>
</dbReference>
<dbReference type="GO" id="GO:0009289">
    <property type="term" value="C:pilus"/>
    <property type="evidence" value="ECO:0007669"/>
    <property type="project" value="UniProtKB-SubCell"/>
</dbReference>
<comment type="caution">
    <text evidence="6">The sequence shown here is derived from an EMBL/GenBank/DDBJ whole genome shotgun (WGS) entry which is preliminary data.</text>
</comment>
<dbReference type="Gene3D" id="2.60.40.2580">
    <property type="match status" value="1"/>
</dbReference>
<evidence type="ECO:0000259" key="5">
    <source>
        <dbReference type="Pfam" id="PF06321"/>
    </source>
</evidence>
<dbReference type="AlphaFoldDB" id="A0A9D9J395"/>